<sequence>LEQQIARERTTAPDIARHRALFLRGKARIVNFDPKQGGDYFNRIYCVDHATFDLDEECTAAPLGPMRYTDRVSKDDGSEYATCAGINVFSVKISTSDVGFPIHVYGTVITRDTIDNKCLYLFRRDRDHCQPINSEDESLMLTGPKRGLVLLDDDHVEIDLKIKDHEGRDKELSKGYIKIKGVPLMKRAVEATIAVEGLEGDFAGEITAHTTSIQERLVIHDSKLCGVTMADDGNRQVIQLMRPIICVYVEDKLIIGVRIGDDNYEGTSIEFTPRVNGNDEEEITVGVTVMRVKVTWSIMDF</sequence>
<feature type="domain" description="DUF6598" evidence="1">
    <location>
        <begin position="184"/>
        <end position="294"/>
    </location>
</feature>
<protein>
    <recommendedName>
        <fullName evidence="1">DUF6598 domain-containing protein</fullName>
    </recommendedName>
</protein>
<dbReference type="PANTHER" id="PTHR33065">
    <property type="entry name" value="OS07G0486400 PROTEIN"/>
    <property type="match status" value="1"/>
</dbReference>
<feature type="non-terminal residue" evidence="2">
    <location>
        <position position="1"/>
    </location>
</feature>
<name>A0A5J9U4I3_9POAL</name>
<evidence type="ECO:0000259" key="1">
    <source>
        <dbReference type="Pfam" id="PF20241"/>
    </source>
</evidence>
<gene>
    <name evidence="2" type="ORF">EJB05_34468</name>
</gene>
<dbReference type="Pfam" id="PF20241">
    <property type="entry name" value="DUF6598"/>
    <property type="match status" value="2"/>
</dbReference>
<dbReference type="Proteomes" id="UP000324897">
    <property type="component" value="Chromosome 7"/>
</dbReference>
<organism evidence="2 3">
    <name type="scientific">Eragrostis curvula</name>
    <name type="common">weeping love grass</name>
    <dbReference type="NCBI Taxonomy" id="38414"/>
    <lineage>
        <taxon>Eukaryota</taxon>
        <taxon>Viridiplantae</taxon>
        <taxon>Streptophyta</taxon>
        <taxon>Embryophyta</taxon>
        <taxon>Tracheophyta</taxon>
        <taxon>Spermatophyta</taxon>
        <taxon>Magnoliopsida</taxon>
        <taxon>Liliopsida</taxon>
        <taxon>Poales</taxon>
        <taxon>Poaceae</taxon>
        <taxon>PACMAD clade</taxon>
        <taxon>Chloridoideae</taxon>
        <taxon>Eragrostideae</taxon>
        <taxon>Eragrostidinae</taxon>
        <taxon>Eragrostis</taxon>
    </lineage>
</organism>
<feature type="domain" description="DUF6598" evidence="1">
    <location>
        <begin position="86"/>
        <end position="178"/>
    </location>
</feature>
<dbReference type="EMBL" id="RWGY01000029">
    <property type="protein sequence ID" value="TVU18377.1"/>
    <property type="molecule type" value="Genomic_DNA"/>
</dbReference>
<dbReference type="InterPro" id="IPR046533">
    <property type="entry name" value="DUF6598"/>
</dbReference>
<dbReference type="PANTHER" id="PTHR33065:SF93">
    <property type="entry name" value="DUF6598 DOMAIN-CONTAINING PROTEIN"/>
    <property type="match status" value="1"/>
</dbReference>
<evidence type="ECO:0000313" key="3">
    <source>
        <dbReference type="Proteomes" id="UP000324897"/>
    </source>
</evidence>
<dbReference type="OrthoDB" id="631772at2759"/>
<comment type="caution">
    <text evidence="2">The sequence shown here is derived from an EMBL/GenBank/DDBJ whole genome shotgun (WGS) entry which is preliminary data.</text>
</comment>
<evidence type="ECO:0000313" key="2">
    <source>
        <dbReference type="EMBL" id="TVU18377.1"/>
    </source>
</evidence>
<dbReference type="AlphaFoldDB" id="A0A5J9U4I3"/>
<keyword evidence="3" id="KW-1185">Reference proteome</keyword>
<accession>A0A5J9U4I3</accession>
<reference evidence="2 3" key="1">
    <citation type="journal article" date="2019" name="Sci. Rep.">
        <title>A high-quality genome of Eragrostis curvula grass provides insights into Poaceae evolution and supports new strategies to enhance forage quality.</title>
        <authorList>
            <person name="Carballo J."/>
            <person name="Santos B.A.C.M."/>
            <person name="Zappacosta D."/>
            <person name="Garbus I."/>
            <person name="Selva J.P."/>
            <person name="Gallo C.A."/>
            <person name="Diaz A."/>
            <person name="Albertini E."/>
            <person name="Caccamo M."/>
            <person name="Echenique V."/>
        </authorList>
    </citation>
    <scope>NUCLEOTIDE SEQUENCE [LARGE SCALE GENOMIC DNA]</scope>
    <source>
        <strain evidence="3">cv. Victoria</strain>
        <tissue evidence="2">Leaf</tissue>
    </source>
</reference>
<proteinExistence type="predicted"/>